<dbReference type="AlphaFoldDB" id="A0AAV4Q4U7"/>
<reference evidence="1 2" key="1">
    <citation type="submission" date="2021-06" db="EMBL/GenBank/DDBJ databases">
        <title>Caerostris darwini draft genome.</title>
        <authorList>
            <person name="Kono N."/>
            <person name="Arakawa K."/>
        </authorList>
    </citation>
    <scope>NUCLEOTIDE SEQUENCE [LARGE SCALE GENOMIC DNA]</scope>
</reference>
<dbReference type="Proteomes" id="UP001054837">
    <property type="component" value="Unassembled WGS sequence"/>
</dbReference>
<evidence type="ECO:0000313" key="1">
    <source>
        <dbReference type="EMBL" id="GIY04485.1"/>
    </source>
</evidence>
<dbReference type="EMBL" id="BPLQ01003930">
    <property type="protein sequence ID" value="GIY04485.1"/>
    <property type="molecule type" value="Genomic_DNA"/>
</dbReference>
<accession>A0AAV4Q4U7</accession>
<comment type="caution">
    <text evidence="1">The sequence shown here is derived from an EMBL/GenBank/DDBJ whole genome shotgun (WGS) entry which is preliminary data.</text>
</comment>
<organism evidence="1 2">
    <name type="scientific">Caerostris darwini</name>
    <dbReference type="NCBI Taxonomy" id="1538125"/>
    <lineage>
        <taxon>Eukaryota</taxon>
        <taxon>Metazoa</taxon>
        <taxon>Ecdysozoa</taxon>
        <taxon>Arthropoda</taxon>
        <taxon>Chelicerata</taxon>
        <taxon>Arachnida</taxon>
        <taxon>Araneae</taxon>
        <taxon>Araneomorphae</taxon>
        <taxon>Entelegynae</taxon>
        <taxon>Araneoidea</taxon>
        <taxon>Araneidae</taxon>
        <taxon>Caerostris</taxon>
    </lineage>
</organism>
<name>A0AAV4Q4U7_9ARAC</name>
<keyword evidence="2" id="KW-1185">Reference proteome</keyword>
<protein>
    <submittedName>
        <fullName evidence="1">Uncharacterized protein</fullName>
    </submittedName>
</protein>
<proteinExistence type="predicted"/>
<evidence type="ECO:0000313" key="2">
    <source>
        <dbReference type="Proteomes" id="UP001054837"/>
    </source>
</evidence>
<sequence>MSKSKSRGGMRVECVAKNEPEIVVAPCQGWSDPCEFCDKRFGNWLEANEETIAKIPAKPGIFSIGLKHKNSVELVDISIDKYDIQKSAYDRIDHAKERVADKKSKATKSVVMCRWMTFKLSDDKDVTSLCAHWYNNGVLPKFLNSWPGSNILEKTDKFVFSEELQKWCYPKKDAFWKKPKTTPSKFLEVVNSCNWFQACDVCDRYFSEWLKLDDVIANDLAPNTAGIYLIAVLNGKDREVVWICCDPNNIKLNIRMSLEKLKGAMHYILRNKKFANKTPCFQVRWTEFNNPENDNCCFLYAHWLNTSKPFPAMNYSLPGEEIVERNKHFVVRTHDQKWCYKIDVLKQSKITKSKQRKHLFNDLEHDMSDMSCVDNS</sequence>
<gene>
    <name evidence="1" type="ORF">CDAR_252851</name>
</gene>